<reference evidence="1" key="1">
    <citation type="submission" date="2020-10" db="EMBL/GenBank/DDBJ databases">
        <authorList>
            <person name="Ben Porat S."/>
            <person name="Alkalay-Oren S."/>
            <person name="Coppenhagen-Glazer S."/>
            <person name="Hazan R."/>
        </authorList>
    </citation>
    <scope>NUCLEOTIDE SEQUENCE</scope>
</reference>
<keyword evidence="2" id="KW-1185">Reference proteome</keyword>
<name>A0A873WRW3_9CAUD</name>
<protein>
    <submittedName>
        <fullName evidence="1">Uncharacterized protein</fullName>
    </submittedName>
</protein>
<sequence length="246" mass="27204">MTFISNVFTDNSPFSIPETIRPAISAVKPAVDLDKVNTLRKAVDLISGFDNFTCLVRYMFESVEVCAYDHGAAAHMENDADLSAQMIAVMKALGYSFDLDMSHGATTFKAEINGDNWRVMFWQHGEDSDNWDITFTCNGAVTLRRDDVPGMDALIFAAFDENFNPMNPIEEGLEALGFEVNNEATTDDLTVFSATDGRREIHVSKGLNFGEFTAVYLLDGKESSVLSNRPAHSIITDASAWSTWVN</sequence>
<proteinExistence type="predicted"/>
<evidence type="ECO:0000313" key="2">
    <source>
        <dbReference type="Proteomes" id="UP000663201"/>
    </source>
</evidence>
<accession>A0A873WRW3</accession>
<dbReference type="RefSeq" id="YP_009997948.1">
    <property type="nucleotide sequence ID" value="NC_052979.1"/>
</dbReference>
<evidence type="ECO:0000313" key="1">
    <source>
        <dbReference type="EMBL" id="QPB11484.1"/>
    </source>
</evidence>
<organism evidence="1 2">
    <name type="scientific">Providencia phage Kokobel1</name>
    <dbReference type="NCBI Taxonomy" id="2783540"/>
    <lineage>
        <taxon>Viruses</taxon>
        <taxon>Duplodnaviria</taxon>
        <taxon>Heunggongvirae</taxon>
        <taxon>Uroviricota</taxon>
        <taxon>Caudoviricetes</taxon>
        <taxon>Casjensviridae</taxon>
        <taxon>Kokobelvirus</taxon>
        <taxon>Kokobelvirus kokobel1</taxon>
    </lineage>
</organism>
<dbReference type="KEGG" id="vg:62680463"/>
<dbReference type="GeneID" id="62680463"/>
<dbReference type="Proteomes" id="UP000663201">
    <property type="component" value="Segment"/>
</dbReference>
<dbReference type="EMBL" id="MW145139">
    <property type="protein sequence ID" value="QPB11484.1"/>
    <property type="molecule type" value="Genomic_DNA"/>
</dbReference>